<feature type="disulfide bond" evidence="13">
    <location>
        <begin position="484"/>
        <end position="498"/>
    </location>
</feature>
<dbReference type="GO" id="GO:0034446">
    <property type="term" value="P:substrate adhesion-dependent cell spreading"/>
    <property type="evidence" value="ECO:0007669"/>
    <property type="project" value="TreeGrafter"/>
</dbReference>
<keyword evidence="11" id="KW-0325">Glycoprotein</keyword>
<dbReference type="PROSITE" id="PS01248">
    <property type="entry name" value="EGF_LAM_1"/>
    <property type="match status" value="4"/>
</dbReference>
<dbReference type="Pfam" id="PF21199">
    <property type="entry name" value="LAMININ_IV_B"/>
    <property type="match status" value="1"/>
</dbReference>
<dbReference type="InterPro" id="IPR008211">
    <property type="entry name" value="Laminin_N"/>
</dbReference>
<evidence type="ECO:0000256" key="7">
    <source>
        <dbReference type="ARBA" id="ARBA00022869"/>
    </source>
</evidence>
<evidence type="ECO:0000256" key="8">
    <source>
        <dbReference type="ARBA" id="ARBA00022889"/>
    </source>
</evidence>
<dbReference type="GO" id="GO:0150043">
    <property type="term" value="F:structural constituent of synapse-associated extracellular matrix"/>
    <property type="evidence" value="ECO:0007669"/>
    <property type="project" value="TreeGrafter"/>
</dbReference>
<dbReference type="Gene3D" id="2.170.300.10">
    <property type="entry name" value="Tie2 ligand-binding domain superfamily"/>
    <property type="match status" value="1"/>
</dbReference>
<evidence type="ECO:0000256" key="12">
    <source>
        <dbReference type="ARBA" id="ARBA00023292"/>
    </source>
</evidence>
<dbReference type="GO" id="GO:0005178">
    <property type="term" value="F:integrin binding"/>
    <property type="evidence" value="ECO:0007669"/>
    <property type="project" value="TreeGrafter"/>
</dbReference>
<keyword evidence="4" id="KW-0597">Phosphoprotein</keyword>
<comment type="subcellular location">
    <subcellularLocation>
        <location evidence="1">Secreted</location>
        <location evidence="1">Extracellular space</location>
        <location evidence="1">Extracellular matrix</location>
        <location evidence="1">Basement membrane</location>
    </subcellularLocation>
</comment>
<feature type="domain" description="Laminin N-terminal" evidence="17">
    <location>
        <begin position="23"/>
        <end position="263"/>
    </location>
</feature>
<evidence type="ECO:0000256" key="13">
    <source>
        <dbReference type="PROSITE-ProRule" id="PRU00460"/>
    </source>
</evidence>
<feature type="disulfide bond" evidence="13">
    <location>
        <begin position="1120"/>
        <end position="1132"/>
    </location>
</feature>
<dbReference type="SMART" id="SM00136">
    <property type="entry name" value="LamNT"/>
    <property type="match status" value="1"/>
</dbReference>
<feature type="disulfide bond" evidence="13">
    <location>
        <begin position="472"/>
        <end position="481"/>
    </location>
</feature>
<proteinExistence type="predicted"/>
<feature type="domain" description="Laminin IV type B" evidence="16">
    <location>
        <begin position="540"/>
        <end position="754"/>
    </location>
</feature>
<dbReference type="Gene3D" id="2.60.120.260">
    <property type="entry name" value="Galactose-binding domain-like"/>
    <property type="match status" value="1"/>
</dbReference>
<dbReference type="FunFam" id="2.170.300.10:FF:000001">
    <property type="entry name" value="Laminin subunit beta-1"/>
    <property type="match status" value="1"/>
</dbReference>
<feature type="disulfide bond" evidence="13">
    <location>
        <begin position="432"/>
        <end position="446"/>
    </location>
</feature>
<dbReference type="FunFam" id="2.10.25.10:FF:000011">
    <property type="entry name" value="Cadherin EGF LAG seven-pass G-type receptor"/>
    <property type="match status" value="3"/>
</dbReference>
<dbReference type="GO" id="GO:0009887">
    <property type="term" value="P:animal organ morphogenesis"/>
    <property type="evidence" value="ECO:0007669"/>
    <property type="project" value="TreeGrafter"/>
</dbReference>
<feature type="disulfide bond" evidence="13">
    <location>
        <begin position="760"/>
        <end position="772"/>
    </location>
</feature>
<keyword evidence="19" id="KW-1185">Reference proteome</keyword>
<keyword evidence="5" id="KW-0732">Signal</keyword>
<dbReference type="Pfam" id="PF00055">
    <property type="entry name" value="Laminin_N"/>
    <property type="match status" value="1"/>
</dbReference>
<feature type="disulfide bond" evidence="13">
    <location>
        <begin position="762"/>
        <end position="779"/>
    </location>
</feature>
<keyword evidence="12 13" id="KW-0424">Laminin EGF-like domain</keyword>
<feature type="domain" description="Laminin EGF-like" evidence="15">
    <location>
        <begin position="963"/>
        <end position="1014"/>
    </location>
</feature>
<dbReference type="Ensembl" id="ENSSTUT00000120107.1">
    <property type="protein sequence ID" value="ENSSTUP00000112201.1"/>
    <property type="gene ID" value="ENSSTUG00000049516.1"/>
</dbReference>
<evidence type="ECO:0000259" key="16">
    <source>
        <dbReference type="PROSITE" id="PS51116"/>
    </source>
</evidence>
<feature type="domain" description="Laminin EGF-like" evidence="15">
    <location>
        <begin position="388"/>
        <end position="448"/>
    </location>
</feature>
<evidence type="ECO:0000256" key="1">
    <source>
        <dbReference type="ARBA" id="ARBA00004302"/>
    </source>
</evidence>
<dbReference type="InterPro" id="IPR002049">
    <property type="entry name" value="LE_dom"/>
</dbReference>
<keyword evidence="7" id="KW-0084">Basement membrane</keyword>
<feature type="disulfide bond" evidence="13">
    <location>
        <begin position="1072"/>
        <end position="1084"/>
    </location>
</feature>
<evidence type="ECO:0000256" key="10">
    <source>
        <dbReference type="ARBA" id="ARBA00023157"/>
    </source>
</evidence>
<dbReference type="SMART" id="SM00180">
    <property type="entry name" value="EGF_Lam"/>
    <property type="match status" value="13"/>
</dbReference>
<dbReference type="Pfam" id="PF24973">
    <property type="entry name" value="EGF_LMN_ATRN"/>
    <property type="match status" value="2"/>
</dbReference>
<dbReference type="GO" id="GO:0070831">
    <property type="term" value="P:basement membrane assembly"/>
    <property type="evidence" value="ECO:0007669"/>
    <property type="project" value="TreeGrafter"/>
</dbReference>
<dbReference type="FunFam" id="2.10.25.10:FF:000145">
    <property type="entry name" value="Laminin subunit beta 1"/>
    <property type="match status" value="1"/>
</dbReference>
<feature type="domain" description="Laminin EGF-like" evidence="15">
    <location>
        <begin position="854"/>
        <end position="903"/>
    </location>
</feature>
<feature type="disulfide bond" evidence="13">
    <location>
        <begin position="829"/>
        <end position="838"/>
    </location>
</feature>
<dbReference type="PANTHER" id="PTHR10574">
    <property type="entry name" value="NETRIN/LAMININ-RELATED"/>
    <property type="match status" value="1"/>
</dbReference>
<dbReference type="GO" id="GO:0043256">
    <property type="term" value="C:laminin complex"/>
    <property type="evidence" value="ECO:0007669"/>
    <property type="project" value="TreeGrafter"/>
</dbReference>
<feature type="disulfide bond" evidence="13">
    <location>
        <begin position="1044"/>
        <end position="1053"/>
    </location>
</feature>
<feature type="disulfide bond" evidence="13">
    <location>
        <begin position="781"/>
        <end position="790"/>
    </location>
</feature>
<dbReference type="GO" id="GO:0016477">
    <property type="term" value="P:cell migration"/>
    <property type="evidence" value="ECO:0007669"/>
    <property type="project" value="TreeGrafter"/>
</dbReference>
<dbReference type="PROSITE" id="PS51116">
    <property type="entry name" value="LAMININ_IVB"/>
    <property type="match status" value="1"/>
</dbReference>
<feature type="domain" description="Laminin EGF-like" evidence="15">
    <location>
        <begin position="264"/>
        <end position="327"/>
    </location>
</feature>
<feature type="domain" description="Laminin EGF-like" evidence="15">
    <location>
        <begin position="449"/>
        <end position="500"/>
    </location>
</feature>
<dbReference type="CDD" id="cd22300">
    <property type="entry name" value="cc_LAMB1_C"/>
    <property type="match status" value="1"/>
</dbReference>
<keyword evidence="8" id="KW-0130">Cell adhesion</keyword>
<dbReference type="InterPro" id="IPR000742">
    <property type="entry name" value="EGF"/>
</dbReference>
<feature type="domain" description="Laminin EGF-like" evidence="15">
    <location>
        <begin position="1072"/>
        <end position="1119"/>
    </location>
</feature>
<dbReference type="FunFam" id="2.60.120.260:FF:000010">
    <property type="entry name" value="Laminin subunit beta 1"/>
    <property type="match status" value="1"/>
</dbReference>
<feature type="disulfide bond" evidence="13">
    <location>
        <begin position="522"/>
        <end position="531"/>
    </location>
</feature>
<feature type="disulfide bond" evidence="13">
    <location>
        <begin position="1093"/>
        <end position="1102"/>
    </location>
</feature>
<feature type="disulfide bond" evidence="13">
    <location>
        <begin position="808"/>
        <end position="820"/>
    </location>
</feature>
<reference evidence="18" key="2">
    <citation type="submission" date="2025-09" db="UniProtKB">
        <authorList>
            <consortium name="Ensembl"/>
        </authorList>
    </citation>
    <scope>IDENTIFICATION</scope>
</reference>
<dbReference type="GO" id="GO:0009888">
    <property type="term" value="P:tissue development"/>
    <property type="evidence" value="ECO:0007669"/>
    <property type="project" value="TreeGrafter"/>
</dbReference>
<feature type="disulfide bond" evidence="13">
    <location>
        <begin position="873"/>
        <end position="882"/>
    </location>
</feature>
<feature type="disulfide bond" evidence="13">
    <location>
        <begin position="1141"/>
        <end position="1150"/>
    </location>
</feature>
<dbReference type="FunFam" id="2.10.25.10:FF:000101">
    <property type="entry name" value="Laminin subunit beta 1"/>
    <property type="match status" value="1"/>
</dbReference>
<dbReference type="PROSITE" id="PS51117">
    <property type="entry name" value="LAMININ_NTER"/>
    <property type="match status" value="1"/>
</dbReference>
<feature type="disulfide bond" evidence="13">
    <location>
        <begin position="987"/>
        <end position="996"/>
    </location>
</feature>
<evidence type="ECO:0000256" key="6">
    <source>
        <dbReference type="ARBA" id="ARBA00022737"/>
    </source>
</evidence>
<dbReference type="GeneTree" id="ENSGT00940000156003"/>
<feature type="domain" description="Laminin EGF-like" evidence="15">
    <location>
        <begin position="1120"/>
        <end position="1166"/>
    </location>
</feature>
<dbReference type="FunFam" id="2.10.25.10:FF:000138">
    <property type="entry name" value="Laminin subunit beta 1"/>
    <property type="match status" value="1"/>
</dbReference>
<feature type="domain" description="Laminin EGF-like" evidence="15">
    <location>
        <begin position="501"/>
        <end position="546"/>
    </location>
</feature>
<name>A0A674EVB5_SALTR</name>
<feature type="domain" description="Laminin EGF-like" evidence="15">
    <location>
        <begin position="808"/>
        <end position="853"/>
    </location>
</feature>
<dbReference type="FunFam" id="2.10.25.10:FF:000135">
    <property type="entry name" value="Laminin subunit beta 4"/>
    <property type="match status" value="1"/>
</dbReference>
<evidence type="ECO:0000256" key="9">
    <source>
        <dbReference type="ARBA" id="ARBA00023054"/>
    </source>
</evidence>
<dbReference type="SMART" id="SM00181">
    <property type="entry name" value="EGF"/>
    <property type="match status" value="8"/>
</dbReference>
<gene>
    <name evidence="18" type="primary">LOC115180075</name>
</gene>
<dbReference type="InterPro" id="IPR013015">
    <property type="entry name" value="Laminin_IV_B"/>
</dbReference>
<keyword evidence="2" id="KW-0964">Secreted</keyword>
<dbReference type="GO" id="GO:0007411">
    <property type="term" value="P:axon guidance"/>
    <property type="evidence" value="ECO:0007669"/>
    <property type="project" value="TreeGrafter"/>
</dbReference>
<protein>
    <submittedName>
        <fullName evidence="18">Laminin, beta 1b</fullName>
    </submittedName>
</protein>
<feature type="disulfide bond" evidence="13">
    <location>
        <begin position="1122"/>
        <end position="1139"/>
    </location>
</feature>
<feature type="domain" description="Laminin EGF-like" evidence="15">
    <location>
        <begin position="760"/>
        <end position="807"/>
    </location>
</feature>
<evidence type="ECO:0000256" key="11">
    <source>
        <dbReference type="ARBA" id="ARBA00023180"/>
    </source>
</evidence>
<keyword evidence="3" id="KW-0272">Extracellular matrix</keyword>
<evidence type="ECO:0000259" key="15">
    <source>
        <dbReference type="PROSITE" id="PS50027"/>
    </source>
</evidence>
<feature type="disulfide bond" evidence="13">
    <location>
        <begin position="501"/>
        <end position="513"/>
    </location>
</feature>
<feature type="disulfide bond" evidence="13">
    <location>
        <begin position="1074"/>
        <end position="1091"/>
    </location>
</feature>
<dbReference type="FunFam" id="2.170.300.10:FF:000004">
    <property type="entry name" value="Laminin subunit beta 1"/>
    <property type="match status" value="1"/>
</dbReference>
<feature type="disulfide bond" evidence="13">
    <location>
        <begin position="293"/>
        <end position="302"/>
    </location>
</feature>
<evidence type="ECO:0000256" key="14">
    <source>
        <dbReference type="SAM" id="Coils"/>
    </source>
</evidence>
<dbReference type="PRINTS" id="PR00011">
    <property type="entry name" value="EGFLAMININ"/>
</dbReference>
<keyword evidence="6" id="KW-0677">Repeat</keyword>
<reference evidence="18" key="1">
    <citation type="submission" date="2025-08" db="UniProtKB">
        <authorList>
            <consortium name="Ensembl"/>
        </authorList>
    </citation>
    <scope>IDENTIFICATION</scope>
</reference>
<keyword evidence="10 13" id="KW-1015">Disulfide bond</keyword>
<evidence type="ECO:0000259" key="17">
    <source>
        <dbReference type="PROSITE" id="PS51117"/>
    </source>
</evidence>
<keyword evidence="9 14" id="KW-0175">Coiled coil</keyword>
<feature type="domain" description="Laminin EGF-like" evidence="15">
    <location>
        <begin position="1015"/>
        <end position="1071"/>
    </location>
</feature>
<organism evidence="18 19">
    <name type="scientific">Salmo trutta</name>
    <name type="common">Brown trout</name>
    <dbReference type="NCBI Taxonomy" id="8032"/>
    <lineage>
        <taxon>Eukaryota</taxon>
        <taxon>Metazoa</taxon>
        <taxon>Chordata</taxon>
        <taxon>Craniata</taxon>
        <taxon>Vertebrata</taxon>
        <taxon>Euteleostomi</taxon>
        <taxon>Actinopterygii</taxon>
        <taxon>Neopterygii</taxon>
        <taxon>Teleostei</taxon>
        <taxon>Protacanthopterygii</taxon>
        <taxon>Salmoniformes</taxon>
        <taxon>Salmonidae</taxon>
        <taxon>Salmoninae</taxon>
        <taxon>Salmo</taxon>
    </lineage>
</organism>
<evidence type="ECO:0000256" key="4">
    <source>
        <dbReference type="ARBA" id="ARBA00022553"/>
    </source>
</evidence>
<dbReference type="CDD" id="cd00055">
    <property type="entry name" value="EGF_Lam"/>
    <property type="match status" value="13"/>
</dbReference>
<sequence>YRFLTLHGELYSRHLPEFGDVCTEGSCYPATGDLLIGRAHQLTASSTCGIEKPERFCIVGHLEEEKKCFVCDSREMYDERLNHTTSHSIENLVTTFAPNRLKTWWQSENGVENVTIQLNLEAEFHFTHLIMTFKTFRPATMVIERSMDFGKKWQVYRYYSYDCESAFPGISVGPMVKVDDIICDSRYSDIEPSAEGEVIFRVLDPAFEIEDPYSPRIQNMLKITNLRVQFSKLHTLGDNLLDSRDEVTEKYYYALFDMVVRGNCFCYGHASKCSPVDGIHVGTEGMVHGHCMCNHNTEGLNCEHCKNFYNDLPWRPAEGHNTNACKMCECNHHSRSCHFDMAVYLSTGNVSGGVCDECQHKTMGRQCEQCRPFYYQHPERDLRDPNICERTCDPAGSLQGGVCDGRTDVSAGLITGQCRCKTSVEGERCDHCRQGHYGLGQGPNGCLQCTCNPLGTLPGGSPCDMDTGNCFCKRLVTGRNCDQCLPHHWGLSNDMDGCRPCDCDPGGAINNDCSPISGQCQCREHVYGRRCDQVESGFYFIALDHYTYEAEDAKHGPGVKVVPRPYPLNRSPTWTGAGFVNVPEGAHLEFHINNIPDSMDYDMLIRYEPQLPEQWEQVEIRVIRPYSMRMGQPVSPCENTLPGGDQQLVSLPPESRHVVLPRPVCLDKGRNYTLRLSLPLYSSLSDVQSPYTLIDSLVLIPRVRELELFEGSRGEGAWDTFQRYRCLESSQSVIKSPMTDICNDYIFSVSALLHQGAMACQCDSQGSLSAVCDPRGGQCRCRPNMAGRNCDRCAPATFLFSPSGCRPCECNPVGSVNAFCHEATGQCECVPGASGRQCAHCLPGYWGFPQCRPCQCNGNSDYCHSQTGECQGCRAFTTGHMCERCLDGYHGDPVLGLGGHCRPCMCPDGPGSGRQYADGCYQTANNYQLVCVCSPGYRGARCDECAPGHYGNPQVPTGRCLPCQCNDNIDQLDPGSCDARTGVCLKCLHHTEGYGCQRCKLGYYGNAATQSCRRCMCYSVGTTSEACPSPGECHCDLQAGQCPCRPNVIGQNCDRCAPDTFNIGSGQGCQTCDCDQTHSFGTSCNELSGQCSCRPGFGGRKCNECRDKFWGDPEVKCQACDCDLRGIASEQCHRSSGQCVCVEGVSGPRCNQCARGYHGEFPACQRCHQCFGEWDRVVGELTNQTQRLKDHVTELQTNGVTAPYTDTVSSLEISAKAISEIVENNPAIQKMEDVQQMVQQVTVSEDSLSRLVVNANYTEASLDTLREQAQGLERTVKDIGDHIKTVKNSNIEGAMDTITDAHFESKGAEIRVNRTTSYPDNTLEQSATIRREAEARLSQNQAEFDLRQQKHKERLERLTTELDTLDLSKLSKQTCGAAGGEEGCAASPCGGVGCVSEDGTHRCGGDGCDGLVTQTRSTLKTAKDFDQEILSTMQEVDKLSRLVWEVKVHADKAKLSAREVLLKSNQSRDRVEHTNEQLRSFIKEIRDLLTNGRANVEVIEAVSNEVLALEMPTSPGQLEALTKEIRDRVGALTSVEDILSQSANDIHAAERLLEQARTEFDSEVKGQYSFVEGLVVTKAEGVSDAKKRAELLQQEVKELLTQTSGKLQRLRELERSYAANQRTLEAKAGQLAGLEKTARQLLDDISQKVMVYSTCS</sequence>
<comment type="caution">
    <text evidence="13">Lacks conserved residue(s) required for the propagation of feature annotation.</text>
</comment>
<dbReference type="Pfam" id="PF00053">
    <property type="entry name" value="EGF_laminin"/>
    <property type="match status" value="11"/>
</dbReference>
<evidence type="ECO:0000313" key="18">
    <source>
        <dbReference type="Ensembl" id="ENSSTUP00000112201.1"/>
    </source>
</evidence>
<accession>A0A674EVB5</accession>
<evidence type="ECO:0000256" key="2">
    <source>
        <dbReference type="ARBA" id="ARBA00022525"/>
    </source>
</evidence>
<feature type="disulfide bond" evidence="13">
    <location>
        <begin position="810"/>
        <end position="827"/>
    </location>
</feature>
<dbReference type="InterPro" id="IPR050440">
    <property type="entry name" value="Laminin/Netrin_ECM"/>
</dbReference>
<dbReference type="FunFam" id="2.10.25.10:FF:000130">
    <property type="entry name" value="Laminin subunit beta 1"/>
    <property type="match status" value="1"/>
</dbReference>
<dbReference type="PROSITE" id="PS50027">
    <property type="entry name" value="EGF_LAM_2"/>
    <property type="match status" value="11"/>
</dbReference>
<dbReference type="PANTHER" id="PTHR10574:SF233">
    <property type="entry name" value="LAMININ SUBUNIT BETA-1"/>
    <property type="match status" value="1"/>
</dbReference>
<dbReference type="Proteomes" id="UP000472277">
    <property type="component" value="Chromosome 40"/>
</dbReference>
<evidence type="ECO:0000313" key="19">
    <source>
        <dbReference type="Proteomes" id="UP000472277"/>
    </source>
</evidence>
<feature type="disulfide bond" evidence="13">
    <location>
        <begin position="420"/>
        <end position="429"/>
    </location>
</feature>
<dbReference type="Gene3D" id="2.10.25.10">
    <property type="entry name" value="Laminin"/>
    <property type="match status" value="11"/>
</dbReference>
<dbReference type="PROSITE" id="PS00022">
    <property type="entry name" value="EGF_1"/>
    <property type="match status" value="1"/>
</dbReference>
<feature type="coiled-coil region" evidence="14">
    <location>
        <begin position="1539"/>
        <end position="1602"/>
    </location>
</feature>
<evidence type="ECO:0000256" key="3">
    <source>
        <dbReference type="ARBA" id="ARBA00022530"/>
    </source>
</evidence>
<dbReference type="SUPFAM" id="SSF57196">
    <property type="entry name" value="EGF/Laminin"/>
    <property type="match status" value="12"/>
</dbReference>
<dbReference type="FunFam" id="2.10.25.10:FF:000074">
    <property type="entry name" value="Laminin subunit alpha"/>
    <property type="match status" value="1"/>
</dbReference>
<dbReference type="InterPro" id="IPR056863">
    <property type="entry name" value="LMN_ATRN_NET-like_EGF"/>
</dbReference>
<feature type="disulfide bond" evidence="13">
    <location>
        <begin position="503"/>
        <end position="520"/>
    </location>
</feature>
<evidence type="ECO:0000256" key="5">
    <source>
        <dbReference type="ARBA" id="ARBA00022729"/>
    </source>
</evidence>
<dbReference type="FunFam" id="2.10.25.10:FF:000065">
    <property type="entry name" value="Laminin subunit beta 1"/>
    <property type="match status" value="1"/>
</dbReference>